<feature type="domain" description="Amino acid permease/ SLC12A" evidence="6">
    <location>
        <begin position="16"/>
        <end position="407"/>
    </location>
</feature>
<evidence type="ECO:0000259" key="6">
    <source>
        <dbReference type="Pfam" id="PF00324"/>
    </source>
</evidence>
<evidence type="ECO:0000256" key="1">
    <source>
        <dbReference type="ARBA" id="ARBA00004141"/>
    </source>
</evidence>
<feature type="transmembrane region" description="Helical" evidence="5">
    <location>
        <begin position="12"/>
        <end position="39"/>
    </location>
</feature>
<dbReference type="RefSeq" id="WP_087489159.1">
    <property type="nucleotide sequence ID" value="NZ_CP015579.1"/>
</dbReference>
<dbReference type="Pfam" id="PF00324">
    <property type="entry name" value="AA_permease"/>
    <property type="match status" value="1"/>
</dbReference>
<evidence type="ECO:0000256" key="3">
    <source>
        <dbReference type="ARBA" id="ARBA00022989"/>
    </source>
</evidence>
<keyword evidence="9" id="KW-1185">Reference proteome</keyword>
<feature type="transmembrane region" description="Helical" evidence="5">
    <location>
        <begin position="230"/>
        <end position="249"/>
    </location>
</feature>
<accession>A0A1Y0LA18</accession>
<dbReference type="PANTHER" id="PTHR42770">
    <property type="entry name" value="AMINO ACID TRANSPORTER-RELATED"/>
    <property type="match status" value="1"/>
</dbReference>
<keyword evidence="3 5" id="KW-1133">Transmembrane helix</keyword>
<feature type="transmembrane region" description="Helical" evidence="5">
    <location>
        <begin position="412"/>
        <end position="432"/>
    </location>
</feature>
<sequence>MNKSIQLKRNLSLWQVVIIGIAYMTPMTVFDTFGIVSGITEGRVPLTYLIALVAVLFTAQSYGSLVKEYPSSGSAYTYTKSIFGNIAGFMVGWSSLLDYMLLPMINSLLAGIYLQSLMPGVPVWVSILIFTMLVTFFNCCNIKLLANANFLFVGLPVLLMVVFIYMVVHDLSSAHGIQRVLTFSPLYNGHNSIMPLISGAAILCFSYLGFDAVTTLSGETRQPEKIIPKAIFYTALSGGVIFFVAAWFIQLYYPDNSAFKNPTEALPEIVLYVGGRLFQSIFLVAILCNTFASALASHASSARLLHIMGKENRITSPVLGFIHPRSKTPLYCVLLTGFISLSSVFFGLDTAVSLISFGALVAFSAVNICVIAKFAWREKKIKSARSLFNHLLSPGCGLISVAFMWINLDHDAFVLGSVWAIVGLVWVIYSSVSKSSVMAPE</sequence>
<evidence type="ECO:0000313" key="8">
    <source>
        <dbReference type="EMBL" id="ARU98825.1"/>
    </source>
</evidence>
<dbReference type="InterPro" id="IPR004841">
    <property type="entry name" value="AA-permease/SLC12A_dom"/>
</dbReference>
<dbReference type="GO" id="GO:0016020">
    <property type="term" value="C:membrane"/>
    <property type="evidence" value="ECO:0007669"/>
    <property type="project" value="UniProtKB-SubCell"/>
</dbReference>
<protein>
    <submittedName>
        <fullName evidence="7">Putrescine/spermidine ABC transporter</fullName>
    </submittedName>
</protein>
<reference evidence="9 10" key="1">
    <citation type="submission" date="2016-05" db="EMBL/GenBank/DDBJ databases">
        <title>Complete genome sequence of two 2,5-diketo-D-glunonic acid producing strain Tatumella citrea.</title>
        <authorList>
            <person name="Duan C."/>
            <person name="Yang J."/>
            <person name="Yang S."/>
        </authorList>
    </citation>
    <scope>NUCLEOTIDE SEQUENCE [LARGE SCALE GENOMIC DNA]</scope>
    <source>
        <strain evidence="8 9">ATCC 39140</strain>
        <strain evidence="7 10">DSM 13699</strain>
    </source>
</reference>
<dbReference type="EMBL" id="CP015579">
    <property type="protein sequence ID" value="ARU94787.1"/>
    <property type="molecule type" value="Genomic_DNA"/>
</dbReference>
<comment type="subcellular location">
    <subcellularLocation>
        <location evidence="1">Membrane</location>
        <topology evidence="1">Multi-pass membrane protein</topology>
    </subcellularLocation>
</comment>
<feature type="transmembrane region" description="Helical" evidence="5">
    <location>
        <begin position="269"/>
        <end position="296"/>
    </location>
</feature>
<dbReference type="Proteomes" id="UP000195729">
    <property type="component" value="Chromosome"/>
</dbReference>
<evidence type="ECO:0000313" key="7">
    <source>
        <dbReference type="EMBL" id="ARU94787.1"/>
    </source>
</evidence>
<name>A0A1Y0LA18_TATCI</name>
<dbReference type="EMBL" id="CP015581">
    <property type="protein sequence ID" value="ARU98825.1"/>
    <property type="molecule type" value="Genomic_DNA"/>
</dbReference>
<dbReference type="AlphaFoldDB" id="A0A1Y0LA18"/>
<evidence type="ECO:0000256" key="5">
    <source>
        <dbReference type="SAM" id="Phobius"/>
    </source>
</evidence>
<keyword evidence="2 5" id="KW-0812">Transmembrane</keyword>
<feature type="transmembrane region" description="Helical" evidence="5">
    <location>
        <begin position="45"/>
        <end position="62"/>
    </location>
</feature>
<dbReference type="PANTHER" id="PTHR42770:SF8">
    <property type="entry name" value="PUTRESCINE IMPORTER PUUP"/>
    <property type="match status" value="1"/>
</dbReference>
<evidence type="ECO:0000313" key="9">
    <source>
        <dbReference type="Proteomes" id="UP000195729"/>
    </source>
</evidence>
<feature type="transmembrane region" description="Helical" evidence="5">
    <location>
        <begin position="121"/>
        <end position="138"/>
    </location>
</feature>
<dbReference type="GO" id="GO:0055085">
    <property type="term" value="P:transmembrane transport"/>
    <property type="evidence" value="ECO:0007669"/>
    <property type="project" value="InterPro"/>
</dbReference>
<keyword evidence="4 5" id="KW-0472">Membrane</keyword>
<dbReference type="KEGG" id="tci:A7K98_14080"/>
<feature type="transmembrane region" description="Helical" evidence="5">
    <location>
        <begin position="192"/>
        <end position="210"/>
    </location>
</feature>
<dbReference type="InterPro" id="IPR050367">
    <property type="entry name" value="APC_superfamily"/>
</dbReference>
<evidence type="ECO:0000256" key="2">
    <source>
        <dbReference type="ARBA" id="ARBA00022692"/>
    </source>
</evidence>
<gene>
    <name evidence="7" type="ORF">A7K98_14080</name>
    <name evidence="8" type="ORF">A7K99_14065</name>
</gene>
<dbReference type="Proteomes" id="UP000195814">
    <property type="component" value="Chromosome"/>
</dbReference>
<feature type="transmembrane region" description="Helical" evidence="5">
    <location>
        <begin position="82"/>
        <end position="101"/>
    </location>
</feature>
<dbReference type="PIRSF" id="PIRSF006060">
    <property type="entry name" value="AA_transporter"/>
    <property type="match status" value="1"/>
</dbReference>
<proteinExistence type="predicted"/>
<dbReference type="OrthoDB" id="9804700at2"/>
<feature type="transmembrane region" description="Helical" evidence="5">
    <location>
        <begin position="354"/>
        <end position="375"/>
    </location>
</feature>
<feature type="transmembrane region" description="Helical" evidence="5">
    <location>
        <begin position="150"/>
        <end position="168"/>
    </location>
</feature>
<organism evidence="7 10">
    <name type="scientific">Tatumella citrea</name>
    <name type="common">Pantoea citrea</name>
    <dbReference type="NCBI Taxonomy" id="53336"/>
    <lineage>
        <taxon>Bacteria</taxon>
        <taxon>Pseudomonadati</taxon>
        <taxon>Pseudomonadota</taxon>
        <taxon>Gammaproteobacteria</taxon>
        <taxon>Enterobacterales</taxon>
        <taxon>Erwiniaceae</taxon>
        <taxon>Tatumella</taxon>
    </lineage>
</organism>
<feature type="transmembrane region" description="Helical" evidence="5">
    <location>
        <begin position="330"/>
        <end position="348"/>
    </location>
</feature>
<evidence type="ECO:0000313" key="10">
    <source>
        <dbReference type="Proteomes" id="UP000195814"/>
    </source>
</evidence>
<feature type="transmembrane region" description="Helical" evidence="5">
    <location>
        <begin position="387"/>
        <end position="406"/>
    </location>
</feature>
<evidence type="ECO:0000256" key="4">
    <source>
        <dbReference type="ARBA" id="ARBA00023136"/>
    </source>
</evidence>
<dbReference type="Gene3D" id="1.20.1740.10">
    <property type="entry name" value="Amino acid/polyamine transporter I"/>
    <property type="match status" value="1"/>
</dbReference>